<accession>A0A6M3K1Y3</accession>
<protein>
    <submittedName>
        <fullName evidence="1">Uncharacterized protein</fullName>
    </submittedName>
</protein>
<gene>
    <name evidence="1" type="ORF">MM415A01525_0002</name>
</gene>
<sequence length="78" mass="8800">MATSFTTWTALRTAVLDAIADYVAGAPLTGEYTIMGRTMKYRSIEELQRLYEFADKMMQSENITASSRVSHGRFRRAG</sequence>
<name>A0A6M3K1Y3_9ZZZZ</name>
<dbReference type="AlphaFoldDB" id="A0A6M3K1Y3"/>
<organism evidence="1">
    <name type="scientific">viral metagenome</name>
    <dbReference type="NCBI Taxonomy" id="1070528"/>
    <lineage>
        <taxon>unclassified sequences</taxon>
        <taxon>metagenomes</taxon>
        <taxon>organismal metagenomes</taxon>
    </lineage>
</organism>
<reference evidence="1" key="1">
    <citation type="submission" date="2020-03" db="EMBL/GenBank/DDBJ databases">
        <title>The deep terrestrial virosphere.</title>
        <authorList>
            <person name="Holmfeldt K."/>
            <person name="Nilsson E."/>
            <person name="Simone D."/>
            <person name="Lopez-Fernandez M."/>
            <person name="Wu X."/>
            <person name="de Brujin I."/>
            <person name="Lundin D."/>
            <person name="Andersson A."/>
            <person name="Bertilsson S."/>
            <person name="Dopson M."/>
        </authorList>
    </citation>
    <scope>NUCLEOTIDE SEQUENCE</scope>
    <source>
        <strain evidence="1">MM415A01525</strain>
    </source>
</reference>
<dbReference type="EMBL" id="MT142221">
    <property type="protein sequence ID" value="QJA76370.1"/>
    <property type="molecule type" value="Genomic_DNA"/>
</dbReference>
<proteinExistence type="predicted"/>
<evidence type="ECO:0000313" key="1">
    <source>
        <dbReference type="EMBL" id="QJA76370.1"/>
    </source>
</evidence>